<dbReference type="Proteomes" id="UP001499947">
    <property type="component" value="Unassembled WGS sequence"/>
</dbReference>
<comment type="caution">
    <text evidence="2">The sequence shown here is derived from an EMBL/GenBank/DDBJ whole genome shotgun (WGS) entry which is preliminary data.</text>
</comment>
<sequence length="96" mass="9605">MERAPSAAGQTPTPEAIAREVGVGIGAPYRHYPTPPGADRGGLPHRGAAKVPPPLAIASRNGSILGGQSGRTGPQAPDAAASRTKSEKACGCRPSI</sequence>
<evidence type="ECO:0000313" key="2">
    <source>
        <dbReference type="EMBL" id="GAA1709474.1"/>
    </source>
</evidence>
<dbReference type="EMBL" id="BAAALR010000065">
    <property type="protein sequence ID" value="GAA1709474.1"/>
    <property type="molecule type" value="Genomic_DNA"/>
</dbReference>
<keyword evidence="3" id="KW-1185">Reference proteome</keyword>
<evidence type="ECO:0008006" key="4">
    <source>
        <dbReference type="Google" id="ProtNLM"/>
    </source>
</evidence>
<reference evidence="3" key="1">
    <citation type="journal article" date="2019" name="Int. J. Syst. Evol. Microbiol.">
        <title>The Global Catalogue of Microorganisms (GCM) 10K type strain sequencing project: providing services to taxonomists for standard genome sequencing and annotation.</title>
        <authorList>
            <consortium name="The Broad Institute Genomics Platform"/>
            <consortium name="The Broad Institute Genome Sequencing Center for Infectious Disease"/>
            <person name="Wu L."/>
            <person name="Ma J."/>
        </authorList>
    </citation>
    <scope>NUCLEOTIDE SEQUENCE [LARGE SCALE GENOMIC DNA]</scope>
    <source>
        <strain evidence="3">JCM 13244</strain>
    </source>
</reference>
<name>A0ABP4UPL8_9ACTN</name>
<proteinExistence type="predicted"/>
<gene>
    <name evidence="2" type="ORF">GCM10009680_58060</name>
</gene>
<feature type="region of interest" description="Disordered" evidence="1">
    <location>
        <begin position="1"/>
        <end position="96"/>
    </location>
</feature>
<evidence type="ECO:0000313" key="3">
    <source>
        <dbReference type="Proteomes" id="UP001499947"/>
    </source>
</evidence>
<accession>A0ABP4UPL8</accession>
<organism evidence="2 3">
    <name type="scientific">Streptomyces yatensis</name>
    <dbReference type="NCBI Taxonomy" id="155177"/>
    <lineage>
        <taxon>Bacteria</taxon>
        <taxon>Bacillati</taxon>
        <taxon>Actinomycetota</taxon>
        <taxon>Actinomycetes</taxon>
        <taxon>Kitasatosporales</taxon>
        <taxon>Streptomycetaceae</taxon>
        <taxon>Streptomyces</taxon>
        <taxon>Streptomyces violaceusniger group</taxon>
    </lineage>
</organism>
<evidence type="ECO:0000256" key="1">
    <source>
        <dbReference type="SAM" id="MobiDB-lite"/>
    </source>
</evidence>
<protein>
    <recommendedName>
        <fullName evidence="4">HTH tetR-type domain-containing protein</fullName>
    </recommendedName>
</protein>